<dbReference type="GO" id="GO:0000150">
    <property type="term" value="F:DNA strand exchange activity"/>
    <property type="evidence" value="ECO:0007669"/>
    <property type="project" value="InterPro"/>
</dbReference>
<sequence length="240" mass="27094">MQYIAYFRVSTKKQGKSGNGLDAQKRDIQLYLDNYAPKDHEIIHTCQDIQSGKNDERPELVNAIALAKQHKATLLVSKLDRLSRRVSFIAKIMEDKQLSLTVASMPHADKFQLHIYAALAEQERDFISIRTKAGLKSIKERNAALIAKGVSTDELDRDGKTLIRKIGGHHPESLTEMNKVRRQNADQFAQRIEVVITPLIGHPLQHIADALNDAGVKTTRGLSFKPTTVKRIIDRIERNI</sequence>
<dbReference type="Gene3D" id="3.40.50.1390">
    <property type="entry name" value="Resolvase, N-terminal catalytic domain"/>
    <property type="match status" value="1"/>
</dbReference>
<keyword evidence="2" id="KW-0233">DNA recombination</keyword>
<reference evidence="4 5" key="1">
    <citation type="submission" date="2019-09" db="EMBL/GenBank/DDBJ databases">
        <title>Hybrid Assembly of the complete Genome of the Deep-Sea Bacterium Moritella marina from long Nanopore and Illumina reads.</title>
        <authorList>
            <person name="Magin S."/>
            <person name="Georgoulis A."/>
            <person name="Papadimitriou K."/>
            <person name="Iliakis G."/>
            <person name="Vorgias C.E."/>
        </authorList>
    </citation>
    <scope>NUCLEOTIDE SEQUENCE [LARGE SCALE GENOMIC DNA]</scope>
    <source>
        <strain evidence="4 5">MP-1</strain>
        <plasmid evidence="4 5">unnamed1</plasmid>
    </source>
</reference>
<dbReference type="CDD" id="cd00338">
    <property type="entry name" value="Ser_Recombinase"/>
    <property type="match status" value="1"/>
</dbReference>
<evidence type="ECO:0000313" key="4">
    <source>
        <dbReference type="EMBL" id="QFI36336.1"/>
    </source>
</evidence>
<name>A0A5J6WEX7_MORMI</name>
<accession>A0A5J6WEX7</accession>
<dbReference type="SMART" id="SM00857">
    <property type="entry name" value="Resolvase"/>
    <property type="match status" value="1"/>
</dbReference>
<protein>
    <submittedName>
        <fullName evidence="4">DNA invertase</fullName>
    </submittedName>
</protein>
<dbReference type="PANTHER" id="PTHR30461">
    <property type="entry name" value="DNA-INVERTASE FROM LAMBDOID PROPHAGE"/>
    <property type="match status" value="1"/>
</dbReference>
<dbReference type="Proteomes" id="UP000327424">
    <property type="component" value="Plasmid unnamed1"/>
</dbReference>
<organism evidence="4 5">
    <name type="scientific">Moritella marina ATCC 15381</name>
    <dbReference type="NCBI Taxonomy" id="1202962"/>
    <lineage>
        <taxon>Bacteria</taxon>
        <taxon>Pseudomonadati</taxon>
        <taxon>Pseudomonadota</taxon>
        <taxon>Gammaproteobacteria</taxon>
        <taxon>Alteromonadales</taxon>
        <taxon>Moritellaceae</taxon>
        <taxon>Moritella</taxon>
    </lineage>
</organism>
<dbReference type="SUPFAM" id="SSF53041">
    <property type="entry name" value="Resolvase-like"/>
    <property type="match status" value="1"/>
</dbReference>
<evidence type="ECO:0000256" key="1">
    <source>
        <dbReference type="ARBA" id="ARBA00023125"/>
    </source>
</evidence>
<dbReference type="PANTHER" id="PTHR30461:SF2">
    <property type="entry name" value="SERINE RECOMBINASE PINE-RELATED"/>
    <property type="match status" value="1"/>
</dbReference>
<dbReference type="GO" id="GO:0003677">
    <property type="term" value="F:DNA binding"/>
    <property type="evidence" value="ECO:0007669"/>
    <property type="project" value="UniProtKB-KW"/>
</dbReference>
<evidence type="ECO:0000313" key="5">
    <source>
        <dbReference type="Proteomes" id="UP000327424"/>
    </source>
</evidence>
<dbReference type="InterPro" id="IPR006119">
    <property type="entry name" value="Resolv_N"/>
</dbReference>
<gene>
    <name evidence="4" type="ORF">FR932_00005</name>
</gene>
<dbReference type="KEGG" id="mmaa:FR932_00005"/>
<dbReference type="InterPro" id="IPR036162">
    <property type="entry name" value="Resolvase-like_N_sf"/>
</dbReference>
<evidence type="ECO:0000259" key="3">
    <source>
        <dbReference type="PROSITE" id="PS51736"/>
    </source>
</evidence>
<feature type="domain" description="Resolvase/invertase-type recombinase catalytic" evidence="3">
    <location>
        <begin position="2"/>
        <end position="142"/>
    </location>
</feature>
<dbReference type="RefSeq" id="WP_019442226.1">
    <property type="nucleotide sequence ID" value="NZ_ALOE01000027.1"/>
</dbReference>
<dbReference type="InterPro" id="IPR050639">
    <property type="entry name" value="SSR_resolvase"/>
</dbReference>
<dbReference type="AlphaFoldDB" id="A0A5J6WEX7"/>
<keyword evidence="5" id="KW-1185">Reference proteome</keyword>
<dbReference type="OrthoDB" id="2290206at2"/>
<geneLocation type="plasmid" evidence="4 5">
    <name>unnamed1</name>
</geneLocation>
<dbReference type="EMBL" id="CP044398">
    <property type="protein sequence ID" value="QFI36336.1"/>
    <property type="molecule type" value="Genomic_DNA"/>
</dbReference>
<proteinExistence type="predicted"/>
<keyword evidence="4" id="KW-0614">Plasmid</keyword>
<dbReference type="PROSITE" id="PS51736">
    <property type="entry name" value="RECOMBINASES_3"/>
    <property type="match status" value="1"/>
</dbReference>
<keyword evidence="1" id="KW-0238">DNA-binding</keyword>
<dbReference type="Pfam" id="PF00239">
    <property type="entry name" value="Resolvase"/>
    <property type="match status" value="1"/>
</dbReference>
<evidence type="ECO:0000256" key="2">
    <source>
        <dbReference type="ARBA" id="ARBA00023172"/>
    </source>
</evidence>